<keyword evidence="3" id="KW-1185">Reference proteome</keyword>
<name>A0A7G6E6S6_THEFR</name>
<dbReference type="EMBL" id="CP045798">
    <property type="protein sequence ID" value="QNB47780.1"/>
    <property type="molecule type" value="Genomic_DNA"/>
</dbReference>
<gene>
    <name evidence="2" type="ORF">BR63_16775</name>
</gene>
<feature type="domain" description="PAS" evidence="1">
    <location>
        <begin position="28"/>
        <end position="108"/>
    </location>
</feature>
<evidence type="ECO:0000313" key="2">
    <source>
        <dbReference type="EMBL" id="QNB47780.1"/>
    </source>
</evidence>
<dbReference type="Gene3D" id="3.30.450.20">
    <property type="entry name" value="PAS domain"/>
    <property type="match status" value="1"/>
</dbReference>
<dbReference type="AlphaFoldDB" id="A0A7G6E6S6"/>
<reference evidence="2 3" key="1">
    <citation type="journal article" date="2019" name="Front. Microbiol.">
        <title>Thermoanaerosceptrum fracticalcis gen. nov. sp. nov., a Novel Fumarate-Fermenting Microorganism From a Deep Fractured Carbonate Aquifer of the US Great Basin.</title>
        <authorList>
            <person name="Hamilton-Brehm S.D."/>
            <person name="Stewart L.E."/>
            <person name="Zavarin M."/>
            <person name="Caldwell M."/>
            <person name="Lawson P.A."/>
            <person name="Onstott T.C."/>
            <person name="Grzymski J."/>
            <person name="Neveux I."/>
            <person name="Lollar B.S."/>
            <person name="Russell C.E."/>
            <person name="Moser D.P."/>
        </authorList>
    </citation>
    <scope>NUCLEOTIDE SEQUENCE [LARGE SCALE GENOMIC DNA]</scope>
    <source>
        <strain evidence="2 3">DRI-13</strain>
    </source>
</reference>
<evidence type="ECO:0000313" key="3">
    <source>
        <dbReference type="Proteomes" id="UP000515847"/>
    </source>
</evidence>
<dbReference type="InterPro" id="IPR035965">
    <property type="entry name" value="PAS-like_dom_sf"/>
</dbReference>
<protein>
    <submittedName>
        <fullName evidence="2">PAS domain S-box protein</fullName>
    </submittedName>
</protein>
<sequence>MQSKDDKITDITAYEIIEYFSLPFYVIEGERIILCNQKALKVFGYEKKEELLGLTPYSLSPANQPDGSSSVVKGREMINKAKESGYYSFRWVHQRKGGRKFLAEVELFA</sequence>
<proteinExistence type="predicted"/>
<dbReference type="OrthoDB" id="9762141at2"/>
<dbReference type="InterPro" id="IPR000014">
    <property type="entry name" value="PAS"/>
</dbReference>
<dbReference type="Pfam" id="PF13426">
    <property type="entry name" value="PAS_9"/>
    <property type="match status" value="1"/>
</dbReference>
<dbReference type="KEGG" id="tfr:BR63_16775"/>
<accession>A0A7G6E6S6</accession>
<evidence type="ECO:0000259" key="1">
    <source>
        <dbReference type="Pfam" id="PF13426"/>
    </source>
</evidence>
<dbReference type="CDD" id="cd00130">
    <property type="entry name" value="PAS"/>
    <property type="match status" value="1"/>
</dbReference>
<dbReference type="SUPFAM" id="SSF55785">
    <property type="entry name" value="PYP-like sensor domain (PAS domain)"/>
    <property type="match status" value="1"/>
</dbReference>
<dbReference type="Proteomes" id="UP000515847">
    <property type="component" value="Chromosome"/>
</dbReference>
<organism evidence="2 3">
    <name type="scientific">Thermanaerosceptrum fracticalcis</name>
    <dbReference type="NCBI Taxonomy" id="1712410"/>
    <lineage>
        <taxon>Bacteria</taxon>
        <taxon>Bacillati</taxon>
        <taxon>Bacillota</taxon>
        <taxon>Clostridia</taxon>
        <taxon>Eubacteriales</taxon>
        <taxon>Peptococcaceae</taxon>
        <taxon>Thermanaerosceptrum</taxon>
    </lineage>
</organism>
<dbReference type="RefSeq" id="WP_034421057.1">
    <property type="nucleotide sequence ID" value="NZ_CP045798.1"/>
</dbReference>
<dbReference type="NCBIfam" id="TIGR00229">
    <property type="entry name" value="sensory_box"/>
    <property type="match status" value="1"/>
</dbReference>